<dbReference type="EMBL" id="LUEZ02000040">
    <property type="protein sequence ID" value="RDB26043.1"/>
    <property type="molecule type" value="Genomic_DNA"/>
</dbReference>
<dbReference type="OrthoDB" id="2142040at2759"/>
<gene>
    <name evidence="2" type="ORF">Hypma_006139</name>
</gene>
<feature type="domain" description="VWFA" evidence="1">
    <location>
        <begin position="176"/>
        <end position="364"/>
    </location>
</feature>
<name>A0A369K2G4_HYPMA</name>
<keyword evidence="3" id="KW-1185">Reference proteome</keyword>
<evidence type="ECO:0000259" key="1">
    <source>
        <dbReference type="PROSITE" id="PS50234"/>
    </source>
</evidence>
<dbReference type="Pfam" id="PF11901">
    <property type="entry name" value="DM9"/>
    <property type="match status" value="1"/>
</dbReference>
<dbReference type="InterPro" id="IPR006616">
    <property type="entry name" value="DM9_repeat"/>
</dbReference>
<organism evidence="2 3">
    <name type="scientific">Hypsizygus marmoreus</name>
    <name type="common">White beech mushroom</name>
    <name type="synonym">Agaricus marmoreus</name>
    <dbReference type="NCBI Taxonomy" id="39966"/>
    <lineage>
        <taxon>Eukaryota</taxon>
        <taxon>Fungi</taxon>
        <taxon>Dikarya</taxon>
        <taxon>Basidiomycota</taxon>
        <taxon>Agaricomycotina</taxon>
        <taxon>Agaricomycetes</taxon>
        <taxon>Agaricomycetidae</taxon>
        <taxon>Agaricales</taxon>
        <taxon>Tricholomatineae</taxon>
        <taxon>Lyophyllaceae</taxon>
        <taxon>Hypsizygus</taxon>
    </lineage>
</organism>
<dbReference type="Gene3D" id="3.40.50.410">
    <property type="entry name" value="von Willebrand factor, type A domain"/>
    <property type="match status" value="1"/>
</dbReference>
<dbReference type="InParanoid" id="A0A369K2G4"/>
<sequence>MAAPAFPNPTFHSTFIPNPVDVKKPIEKPHNKLIEELYGAARKPRSFKQWEDAAKESTLELKQHGSPSPLVWVLVRGKDIPANAIVAGEERRQPLYIARTFYEGGICIGKAGRHLPRGAAIPFNGLEVHVDSYEVLVPALHPVRYSISDTVHMPNIPRMLGETKDVPGVERLNLIKTVVLVDDSASMAGALWRDAREALAGIADLNDKASADGVDVYFMNDFRFGVNLKDGNEVRGLFDAVKPAGETPTGKKLQELFDTYLPLVEDTQRSHRPITIVVITDGVPTDDPREVIINAARRLDRNQIPLKRFGVQFAQIGDDYEATEALQELDDDLAAAHGIRDMVDTTPYDSNDRQFTSATMVKILLGAIDETLDAAASPQALNGTLGTALR</sequence>
<dbReference type="PROSITE" id="PS50234">
    <property type="entry name" value="VWFA"/>
    <property type="match status" value="1"/>
</dbReference>
<dbReference type="SMART" id="SM00696">
    <property type="entry name" value="DM9"/>
    <property type="match status" value="1"/>
</dbReference>
<dbReference type="PANTHER" id="PTHR34706:SF1">
    <property type="entry name" value="VWFA DOMAIN-CONTAINING PROTEIN"/>
    <property type="match status" value="1"/>
</dbReference>
<dbReference type="InterPro" id="IPR036465">
    <property type="entry name" value="vWFA_dom_sf"/>
</dbReference>
<dbReference type="SUPFAM" id="SSF53300">
    <property type="entry name" value="vWA-like"/>
    <property type="match status" value="1"/>
</dbReference>
<evidence type="ECO:0000313" key="2">
    <source>
        <dbReference type="EMBL" id="RDB26043.1"/>
    </source>
</evidence>
<dbReference type="AlphaFoldDB" id="A0A369K2G4"/>
<dbReference type="Proteomes" id="UP000076154">
    <property type="component" value="Unassembled WGS sequence"/>
</dbReference>
<accession>A0A369K2G4</accession>
<protein>
    <recommendedName>
        <fullName evidence="1">VWFA domain-containing protein</fullName>
    </recommendedName>
</protein>
<dbReference type="Pfam" id="PF00092">
    <property type="entry name" value="VWA"/>
    <property type="match status" value="1"/>
</dbReference>
<dbReference type="PANTHER" id="PTHR34706">
    <property type="entry name" value="SLR1338 PROTEIN"/>
    <property type="match status" value="1"/>
</dbReference>
<comment type="caution">
    <text evidence="2">The sequence shown here is derived from an EMBL/GenBank/DDBJ whole genome shotgun (WGS) entry which is preliminary data.</text>
</comment>
<proteinExistence type="predicted"/>
<reference evidence="2" key="1">
    <citation type="submission" date="2018-04" db="EMBL/GenBank/DDBJ databases">
        <title>Whole genome sequencing of Hypsizygus marmoreus.</title>
        <authorList>
            <person name="Choi I.-G."/>
            <person name="Min B."/>
            <person name="Kim J.-G."/>
            <person name="Kim S."/>
            <person name="Oh Y.-L."/>
            <person name="Kong W.-S."/>
            <person name="Park H."/>
            <person name="Jeong J."/>
            <person name="Song E.-S."/>
        </authorList>
    </citation>
    <scope>NUCLEOTIDE SEQUENCE [LARGE SCALE GENOMIC DNA]</scope>
    <source>
        <strain evidence="2">51987-8</strain>
    </source>
</reference>
<evidence type="ECO:0000313" key="3">
    <source>
        <dbReference type="Proteomes" id="UP000076154"/>
    </source>
</evidence>
<dbReference type="SMART" id="SM00327">
    <property type="entry name" value="VWA"/>
    <property type="match status" value="1"/>
</dbReference>
<dbReference type="STRING" id="39966.A0A369K2G4"/>
<dbReference type="InterPro" id="IPR002035">
    <property type="entry name" value="VWF_A"/>
</dbReference>